<dbReference type="SMART" id="SM00732">
    <property type="entry name" value="YqgFc"/>
    <property type="match status" value="1"/>
</dbReference>
<dbReference type="STRING" id="1123402.SAMN02583745_02215"/>
<keyword evidence="2 5" id="KW-0690">Ribosome biogenesis</keyword>
<evidence type="ECO:0000256" key="2">
    <source>
        <dbReference type="ARBA" id="ARBA00022517"/>
    </source>
</evidence>
<dbReference type="EC" id="3.1.-.-" evidence="5"/>
<evidence type="ECO:0000256" key="4">
    <source>
        <dbReference type="ARBA" id="ARBA00022801"/>
    </source>
</evidence>
<evidence type="ECO:0000313" key="8">
    <source>
        <dbReference type="Proteomes" id="UP000242642"/>
    </source>
</evidence>
<dbReference type="EMBL" id="FOHV01000022">
    <property type="protein sequence ID" value="SET38918.1"/>
    <property type="molecule type" value="Genomic_DNA"/>
</dbReference>
<gene>
    <name evidence="5" type="primary">yqgF</name>
    <name evidence="7" type="ORF">SAMN02583745_02215</name>
</gene>
<dbReference type="PANTHER" id="PTHR33317:SF4">
    <property type="entry name" value="POLYNUCLEOTIDYL TRANSFERASE, RIBONUCLEASE H-LIKE SUPERFAMILY PROTEIN"/>
    <property type="match status" value="1"/>
</dbReference>
<dbReference type="NCBIfam" id="TIGR00250">
    <property type="entry name" value="RNAse_H_YqgF"/>
    <property type="match status" value="1"/>
</dbReference>
<comment type="similarity">
    <text evidence="5">Belongs to the YqgF HJR family.</text>
</comment>
<protein>
    <recommendedName>
        <fullName evidence="5">Putative pre-16S rRNA nuclease</fullName>
        <ecNumber evidence="5">3.1.-.-</ecNumber>
    </recommendedName>
</protein>
<evidence type="ECO:0000256" key="3">
    <source>
        <dbReference type="ARBA" id="ARBA00022722"/>
    </source>
</evidence>
<dbReference type="Pfam" id="PF03652">
    <property type="entry name" value="RuvX"/>
    <property type="match status" value="1"/>
</dbReference>
<evidence type="ECO:0000256" key="1">
    <source>
        <dbReference type="ARBA" id="ARBA00022490"/>
    </source>
</evidence>
<dbReference type="HAMAP" id="MF_00651">
    <property type="entry name" value="Nuclease_YqgF"/>
    <property type="match status" value="1"/>
</dbReference>
<evidence type="ECO:0000256" key="5">
    <source>
        <dbReference type="HAMAP-Rule" id="MF_00651"/>
    </source>
</evidence>
<keyword evidence="3 5" id="KW-0540">Nuclease</keyword>
<keyword evidence="1 5" id="KW-0963">Cytoplasm</keyword>
<dbReference type="GO" id="GO:0016788">
    <property type="term" value="F:hydrolase activity, acting on ester bonds"/>
    <property type="evidence" value="ECO:0007669"/>
    <property type="project" value="UniProtKB-UniRule"/>
</dbReference>
<accession>A0A1I0E1Z4</accession>
<organism evidence="7 8">
    <name type="scientific">Thorsellia anophelis DSM 18579</name>
    <dbReference type="NCBI Taxonomy" id="1123402"/>
    <lineage>
        <taxon>Bacteria</taxon>
        <taxon>Pseudomonadati</taxon>
        <taxon>Pseudomonadota</taxon>
        <taxon>Gammaproteobacteria</taxon>
        <taxon>Enterobacterales</taxon>
        <taxon>Thorselliaceae</taxon>
        <taxon>Thorsellia</taxon>
    </lineage>
</organism>
<name>A0A1I0E1Z4_9GAMM</name>
<dbReference type="AlphaFoldDB" id="A0A1I0E1Z4"/>
<dbReference type="InterPro" id="IPR012337">
    <property type="entry name" value="RNaseH-like_sf"/>
</dbReference>
<keyword evidence="4 5" id="KW-0378">Hydrolase</keyword>
<dbReference type="InterPro" id="IPR037027">
    <property type="entry name" value="YqgF/RNaseH-like_dom_sf"/>
</dbReference>
<dbReference type="CDD" id="cd16964">
    <property type="entry name" value="YqgF"/>
    <property type="match status" value="1"/>
</dbReference>
<dbReference type="SUPFAM" id="SSF53098">
    <property type="entry name" value="Ribonuclease H-like"/>
    <property type="match status" value="1"/>
</dbReference>
<proteinExistence type="inferred from homology"/>
<dbReference type="GO" id="GO:0005829">
    <property type="term" value="C:cytosol"/>
    <property type="evidence" value="ECO:0007669"/>
    <property type="project" value="TreeGrafter"/>
</dbReference>
<comment type="function">
    <text evidence="5">Could be a nuclease involved in processing of the 5'-end of pre-16S rRNA.</text>
</comment>
<dbReference type="InterPro" id="IPR006641">
    <property type="entry name" value="YqgF/RNaseH-like_dom"/>
</dbReference>
<dbReference type="GO" id="GO:0004518">
    <property type="term" value="F:nuclease activity"/>
    <property type="evidence" value="ECO:0007669"/>
    <property type="project" value="UniProtKB-KW"/>
</dbReference>
<dbReference type="Gene3D" id="3.30.420.140">
    <property type="entry name" value="YqgF/RNase H-like domain"/>
    <property type="match status" value="1"/>
</dbReference>
<evidence type="ECO:0000313" key="7">
    <source>
        <dbReference type="EMBL" id="SET38918.1"/>
    </source>
</evidence>
<dbReference type="InterPro" id="IPR005227">
    <property type="entry name" value="YqgF"/>
</dbReference>
<dbReference type="PANTHER" id="PTHR33317">
    <property type="entry name" value="POLYNUCLEOTIDYL TRANSFERASE, RIBONUCLEASE H-LIKE SUPERFAMILY PROTEIN"/>
    <property type="match status" value="1"/>
</dbReference>
<comment type="subcellular location">
    <subcellularLocation>
        <location evidence="5">Cytoplasm</location>
    </subcellularLocation>
</comment>
<dbReference type="RefSeq" id="WP_093321005.1">
    <property type="nucleotide sequence ID" value="NZ_FOHV01000022.1"/>
</dbReference>
<dbReference type="OrthoDB" id="9796140at2"/>
<dbReference type="GO" id="GO:0000967">
    <property type="term" value="P:rRNA 5'-end processing"/>
    <property type="evidence" value="ECO:0007669"/>
    <property type="project" value="UniProtKB-UniRule"/>
</dbReference>
<keyword evidence="8" id="KW-1185">Reference proteome</keyword>
<reference evidence="8" key="1">
    <citation type="submission" date="2016-10" db="EMBL/GenBank/DDBJ databases">
        <authorList>
            <person name="Varghese N."/>
            <person name="Submissions S."/>
        </authorList>
    </citation>
    <scope>NUCLEOTIDE SEQUENCE [LARGE SCALE GENOMIC DNA]</scope>
    <source>
        <strain evidence="8">DSM 18579</strain>
    </source>
</reference>
<feature type="domain" description="YqgF/RNase H-like" evidence="6">
    <location>
        <begin position="3"/>
        <end position="103"/>
    </location>
</feature>
<evidence type="ECO:0000259" key="6">
    <source>
        <dbReference type="SMART" id="SM00732"/>
    </source>
</evidence>
<dbReference type="Proteomes" id="UP000242642">
    <property type="component" value="Unassembled WGS sequence"/>
</dbReference>
<sequence>MTKTILAFDFGTTSIGVAVGQTVTSQASALPALKAIEGSPNWDAVEKLIKEWQPDLFVIGLPFNMDGSEQEMTQKARRFGNRLNGRFGIEIAYQDERLSSVEAKARLFDKKGFKGLNKQKIDSVSAVIILEGWFEDN</sequence>
<dbReference type="FunFam" id="3.30.420.140:FF:000002">
    <property type="entry name" value="Putative pre-16S rRNA nuclease"/>
    <property type="match status" value="1"/>
</dbReference>